<dbReference type="Pfam" id="PF08502">
    <property type="entry name" value="LeuA_dimer"/>
    <property type="match status" value="1"/>
</dbReference>
<keyword evidence="9" id="KW-0100">Branched-chain amino acid biosynthesis</keyword>
<evidence type="ECO:0000256" key="6">
    <source>
        <dbReference type="ARBA" id="ARBA00022605"/>
    </source>
</evidence>
<keyword evidence="6" id="KW-0028">Amino-acid biosynthesis</keyword>
<dbReference type="UniPathway" id="UPA00047">
    <property type="reaction ID" value="UER00066"/>
</dbReference>
<evidence type="ECO:0000256" key="4">
    <source>
        <dbReference type="ARBA" id="ARBA00012973"/>
    </source>
</evidence>
<evidence type="ECO:0000256" key="1">
    <source>
        <dbReference type="ARBA" id="ARBA00000064"/>
    </source>
</evidence>
<dbReference type="SMART" id="SM00917">
    <property type="entry name" value="LeuA_dimer"/>
    <property type="match status" value="1"/>
</dbReference>
<dbReference type="PROSITE" id="PS50991">
    <property type="entry name" value="PYR_CT"/>
    <property type="match status" value="1"/>
</dbReference>
<accession>D8RMD1</accession>
<dbReference type="GO" id="GO:0003852">
    <property type="term" value="F:2-isopropylmalate synthase activity"/>
    <property type="evidence" value="ECO:0007669"/>
    <property type="project" value="UniProtKB-EC"/>
</dbReference>
<dbReference type="InParanoid" id="D8RMD1"/>
<comment type="pathway">
    <text evidence="2">Amino-acid biosynthesis; L-isoleucine biosynthesis; 2-oxobutanoate from pyruvate: step 1/3.</text>
</comment>
<reference evidence="13 14" key="1">
    <citation type="journal article" date="2011" name="Science">
        <title>The Selaginella genome identifies genetic changes associated with the evolution of vascular plants.</title>
        <authorList>
            <person name="Banks J.A."/>
            <person name="Nishiyama T."/>
            <person name="Hasebe M."/>
            <person name="Bowman J.L."/>
            <person name="Gribskov M."/>
            <person name="dePamphilis C."/>
            <person name="Albert V.A."/>
            <person name="Aono N."/>
            <person name="Aoyama T."/>
            <person name="Ambrose B.A."/>
            <person name="Ashton N.W."/>
            <person name="Axtell M.J."/>
            <person name="Barker E."/>
            <person name="Barker M.S."/>
            <person name="Bennetzen J.L."/>
            <person name="Bonawitz N.D."/>
            <person name="Chapple C."/>
            <person name="Cheng C."/>
            <person name="Correa L.G."/>
            <person name="Dacre M."/>
            <person name="DeBarry J."/>
            <person name="Dreyer I."/>
            <person name="Elias M."/>
            <person name="Engstrom E.M."/>
            <person name="Estelle M."/>
            <person name="Feng L."/>
            <person name="Finet C."/>
            <person name="Floyd S.K."/>
            <person name="Frommer W.B."/>
            <person name="Fujita T."/>
            <person name="Gramzow L."/>
            <person name="Gutensohn M."/>
            <person name="Harholt J."/>
            <person name="Hattori M."/>
            <person name="Heyl A."/>
            <person name="Hirai T."/>
            <person name="Hiwatashi Y."/>
            <person name="Ishikawa M."/>
            <person name="Iwata M."/>
            <person name="Karol K.G."/>
            <person name="Koehler B."/>
            <person name="Kolukisaoglu U."/>
            <person name="Kubo M."/>
            <person name="Kurata T."/>
            <person name="Lalonde S."/>
            <person name="Li K."/>
            <person name="Li Y."/>
            <person name="Litt A."/>
            <person name="Lyons E."/>
            <person name="Manning G."/>
            <person name="Maruyama T."/>
            <person name="Michael T.P."/>
            <person name="Mikami K."/>
            <person name="Miyazaki S."/>
            <person name="Morinaga S."/>
            <person name="Murata T."/>
            <person name="Mueller-Roeber B."/>
            <person name="Nelson D.R."/>
            <person name="Obara M."/>
            <person name="Oguri Y."/>
            <person name="Olmstead R.G."/>
            <person name="Onodera N."/>
            <person name="Petersen B.L."/>
            <person name="Pils B."/>
            <person name="Prigge M."/>
            <person name="Rensing S.A."/>
            <person name="Riano-Pachon D.M."/>
            <person name="Roberts A.W."/>
            <person name="Sato Y."/>
            <person name="Scheller H.V."/>
            <person name="Schulz B."/>
            <person name="Schulz C."/>
            <person name="Shakirov E.V."/>
            <person name="Shibagaki N."/>
            <person name="Shinohara N."/>
            <person name="Shippen D.E."/>
            <person name="Soerensen I."/>
            <person name="Sotooka R."/>
            <person name="Sugimoto N."/>
            <person name="Sugita M."/>
            <person name="Sumikawa N."/>
            <person name="Tanurdzic M."/>
            <person name="Theissen G."/>
            <person name="Ulvskov P."/>
            <person name="Wakazuki S."/>
            <person name="Weng J.K."/>
            <person name="Willats W.W."/>
            <person name="Wipf D."/>
            <person name="Wolf P.G."/>
            <person name="Yang L."/>
            <person name="Zimmer A.D."/>
            <person name="Zhu Q."/>
            <person name="Mitros T."/>
            <person name="Hellsten U."/>
            <person name="Loque D."/>
            <person name="Otillar R."/>
            <person name="Salamov A."/>
            <person name="Schmutz J."/>
            <person name="Shapiro H."/>
            <person name="Lindquist E."/>
            <person name="Lucas S."/>
            <person name="Rokhsar D."/>
            <person name="Grigoriev I.V."/>
        </authorList>
    </citation>
    <scope>NUCLEOTIDE SEQUENCE [LARGE SCALE GENOMIC DNA]</scope>
</reference>
<dbReference type="SUPFAM" id="SSF51569">
    <property type="entry name" value="Aldolase"/>
    <property type="match status" value="1"/>
</dbReference>
<dbReference type="Gene3D" id="1.10.238.260">
    <property type="match status" value="1"/>
</dbReference>
<dbReference type="EC" id="2.3.3.21" evidence="10"/>
<dbReference type="InterPro" id="IPR054691">
    <property type="entry name" value="LeuA/HCS_post-cat"/>
</dbReference>
<dbReference type="HOGENOM" id="CLU_022158_7_0_1"/>
<organism evidence="14">
    <name type="scientific">Selaginella moellendorffii</name>
    <name type="common">Spikemoss</name>
    <dbReference type="NCBI Taxonomy" id="88036"/>
    <lineage>
        <taxon>Eukaryota</taxon>
        <taxon>Viridiplantae</taxon>
        <taxon>Streptophyta</taxon>
        <taxon>Embryophyta</taxon>
        <taxon>Tracheophyta</taxon>
        <taxon>Lycopodiopsida</taxon>
        <taxon>Selaginellales</taxon>
        <taxon>Selaginellaceae</taxon>
        <taxon>Selaginella</taxon>
    </lineage>
</organism>
<evidence type="ECO:0000256" key="7">
    <source>
        <dbReference type="ARBA" id="ARBA00022624"/>
    </source>
</evidence>
<dbReference type="Gene3D" id="3.30.160.270">
    <property type="match status" value="1"/>
</dbReference>
<evidence type="ECO:0000313" key="14">
    <source>
        <dbReference type="Proteomes" id="UP000001514"/>
    </source>
</evidence>
<dbReference type="PANTHER" id="PTHR43538">
    <property type="entry name" value="ALPHA-IPM SYNTHASE/HOMOCITRATE SYNTHASE"/>
    <property type="match status" value="1"/>
</dbReference>
<dbReference type="PROSITE" id="PS00815">
    <property type="entry name" value="AIPM_HOMOCIT_SYNTH_1"/>
    <property type="match status" value="1"/>
</dbReference>
<dbReference type="Pfam" id="PF00682">
    <property type="entry name" value="HMGL-like"/>
    <property type="match status" value="1"/>
</dbReference>
<dbReference type="InterPro" id="IPR036230">
    <property type="entry name" value="LeuA_allosteric_dom_sf"/>
</dbReference>
<evidence type="ECO:0000256" key="10">
    <source>
        <dbReference type="ARBA" id="ARBA00034330"/>
    </source>
</evidence>
<dbReference type="InterPro" id="IPR002034">
    <property type="entry name" value="AIPM/Hcit_synth_CS"/>
</dbReference>
<evidence type="ECO:0000256" key="8">
    <source>
        <dbReference type="ARBA" id="ARBA00022679"/>
    </source>
</evidence>
<keyword evidence="7" id="KW-0412">Isoleucine biosynthesis</keyword>
<evidence type="ECO:0000256" key="5">
    <source>
        <dbReference type="ARBA" id="ARBA00022325"/>
    </source>
</evidence>
<dbReference type="GO" id="GO:0009098">
    <property type="term" value="P:L-leucine biosynthetic process"/>
    <property type="evidence" value="ECO:0007669"/>
    <property type="project" value="InterPro"/>
</dbReference>
<name>D8RMD1_SELML</name>
<dbReference type="Gene3D" id="3.20.20.70">
    <property type="entry name" value="Aldolase class I"/>
    <property type="match status" value="1"/>
</dbReference>
<keyword evidence="8 11" id="KW-0808">Transferase</keyword>
<dbReference type="EC" id="2.3.3.13" evidence="4"/>
<evidence type="ECO:0000256" key="9">
    <source>
        <dbReference type="ARBA" id="ARBA00023304"/>
    </source>
</evidence>
<dbReference type="Proteomes" id="UP000001514">
    <property type="component" value="Unassembled WGS sequence"/>
</dbReference>
<proteinExistence type="inferred from homology"/>
<dbReference type="InterPro" id="IPR013785">
    <property type="entry name" value="Aldolase_TIM"/>
</dbReference>
<dbReference type="AlphaFoldDB" id="D8RMD1"/>
<dbReference type="Pfam" id="PF22617">
    <property type="entry name" value="HCS_D2"/>
    <property type="match status" value="1"/>
</dbReference>
<feature type="non-terminal residue" evidence="13">
    <location>
        <position position="1"/>
    </location>
</feature>
<feature type="domain" description="Pyruvate carboxyltransferase" evidence="12">
    <location>
        <begin position="5"/>
        <end position="275"/>
    </location>
</feature>
<dbReference type="InterPro" id="IPR000891">
    <property type="entry name" value="PYR_CT"/>
</dbReference>
<dbReference type="STRING" id="88036.D8RMD1"/>
<evidence type="ECO:0000313" key="13">
    <source>
        <dbReference type="EMBL" id="EFJ26316.1"/>
    </source>
</evidence>
<dbReference type="EMBL" id="GL377584">
    <property type="protein sequence ID" value="EFJ26316.1"/>
    <property type="molecule type" value="Genomic_DNA"/>
</dbReference>
<sequence>LSNSVSIYDTTLRDGAQMVGISLTLNDKLKIAKALADIGVDYIEGGWPGSNPKDAEFFKLCKDNILKGQSSKLAAFGSTRRKNSTCEEDTNVQALLFSEAEVITVVAKAWDVQVTRVLETTLAENLRMVAETISYFKVRSKEVMLDAEHFFDGFTANRAYSLECLKIAVKAGVDVVVLCDTNGGSMPWTVEEVTRTVKAELMPWPHVRIGVHTHNDTELAVANSLAAVRGGASLVQGCVNGYGERTGNANLARMLLELISVIGGLQVKMGFTCIPPESLANLSKLASTVADVTKQTMSPTQPYVGSAAFAHKGGIHVAAIRRMPESYNHMDPTLVGNAMRSVVSELSGKGNILDKAEKAGLVLDNDVAGSVLAHIKQMEREGCAFENAGASVDMLIVRKGKRYQQPDSQVNQAMVKLSVGGKSQVCIQLVQKHELERFALPAQVSAAEGIGPVDALSHALRSALEKHYPQLEQVELADYHVHLVEPSTAHKGTLSTTRVTVDFTDASGNKWTTVGAHTSIVEASFRALVDGLEFGIVNCSEVPKLDQSF</sequence>
<dbReference type="InterPro" id="IPR005675">
    <property type="entry name" value="Citramal_synthase"/>
</dbReference>
<dbReference type="KEGG" id="smo:SELMODRAFT_97271"/>
<dbReference type="InterPro" id="IPR013709">
    <property type="entry name" value="2-isopropylmalate_synth_dimer"/>
</dbReference>
<protein>
    <recommendedName>
        <fullName evidence="5">(R)-citramalate synthase</fullName>
        <ecNumber evidence="4">2.3.3.13</ecNumber>
        <ecNumber evidence="10">2.3.3.21</ecNumber>
    </recommendedName>
</protein>
<evidence type="ECO:0000256" key="2">
    <source>
        <dbReference type="ARBA" id="ARBA00004743"/>
    </source>
</evidence>
<gene>
    <name evidence="13" type="ORF">SELMODRAFT_97271</name>
</gene>
<comment type="similarity">
    <text evidence="3 11">Belongs to the alpha-IPM synthase/homocitrate synthase family.</text>
</comment>
<dbReference type="PANTHER" id="PTHR43538:SF1">
    <property type="entry name" value="(R)-CITRAMALATE SYNTHASE"/>
    <property type="match status" value="1"/>
</dbReference>
<dbReference type="GO" id="GO:0043714">
    <property type="term" value="F:(R)-citramalate synthase activity"/>
    <property type="evidence" value="ECO:0007669"/>
    <property type="project" value="UniProtKB-EC"/>
</dbReference>
<dbReference type="CDD" id="cd07941">
    <property type="entry name" value="DRE_TIM_LeuA3"/>
    <property type="match status" value="1"/>
</dbReference>
<keyword evidence="14" id="KW-1185">Reference proteome</keyword>
<dbReference type="eggNOG" id="KOG2367">
    <property type="taxonomic scope" value="Eukaryota"/>
</dbReference>
<evidence type="ECO:0000259" key="12">
    <source>
        <dbReference type="PROSITE" id="PS50991"/>
    </source>
</evidence>
<evidence type="ECO:0000256" key="3">
    <source>
        <dbReference type="ARBA" id="ARBA00006154"/>
    </source>
</evidence>
<comment type="catalytic activity">
    <reaction evidence="1">
        <text>3-methyl-2-oxobutanoate + acetyl-CoA + H2O = (2S)-2-isopropylmalate + CoA + H(+)</text>
        <dbReference type="Rhea" id="RHEA:21524"/>
        <dbReference type="ChEBI" id="CHEBI:1178"/>
        <dbReference type="ChEBI" id="CHEBI:11851"/>
        <dbReference type="ChEBI" id="CHEBI:15377"/>
        <dbReference type="ChEBI" id="CHEBI:15378"/>
        <dbReference type="ChEBI" id="CHEBI:57287"/>
        <dbReference type="ChEBI" id="CHEBI:57288"/>
        <dbReference type="EC" id="2.3.3.13"/>
    </reaction>
</comment>
<dbReference type="SUPFAM" id="SSF110921">
    <property type="entry name" value="2-isopropylmalate synthase LeuA, allosteric (dimerisation) domain"/>
    <property type="match status" value="1"/>
</dbReference>
<dbReference type="NCBIfam" id="TIGR00977">
    <property type="entry name" value="citramal_synth"/>
    <property type="match status" value="1"/>
</dbReference>
<dbReference type="GO" id="GO:0009097">
    <property type="term" value="P:isoleucine biosynthetic process"/>
    <property type="evidence" value="ECO:0007669"/>
    <property type="project" value="UniProtKB-UniPathway"/>
</dbReference>
<dbReference type="OMA" id="KSWDFHV"/>
<evidence type="ECO:0000256" key="11">
    <source>
        <dbReference type="RuleBase" id="RU003523"/>
    </source>
</evidence>